<name>A0A381Z147_9ZZZZ</name>
<proteinExistence type="predicted"/>
<sequence>MKSFLEKREAMAVMIIQAIICKREAIRPSPKQAAELAVEHADSLIHELNKERGEKVKYLNDWNRRRLQQ</sequence>
<dbReference type="AlphaFoldDB" id="A0A381Z147"/>
<evidence type="ECO:0000313" key="1">
    <source>
        <dbReference type="EMBL" id="SVA82965.1"/>
    </source>
</evidence>
<accession>A0A381Z147</accession>
<gene>
    <name evidence="1" type="ORF">METZ01_LOCUS135819</name>
</gene>
<dbReference type="EMBL" id="UINC01019576">
    <property type="protein sequence ID" value="SVA82965.1"/>
    <property type="molecule type" value="Genomic_DNA"/>
</dbReference>
<protein>
    <submittedName>
        <fullName evidence="1">Uncharacterized protein</fullName>
    </submittedName>
</protein>
<organism evidence="1">
    <name type="scientific">marine metagenome</name>
    <dbReference type="NCBI Taxonomy" id="408172"/>
    <lineage>
        <taxon>unclassified sequences</taxon>
        <taxon>metagenomes</taxon>
        <taxon>ecological metagenomes</taxon>
    </lineage>
</organism>
<reference evidence="1" key="1">
    <citation type="submission" date="2018-05" db="EMBL/GenBank/DDBJ databases">
        <authorList>
            <person name="Lanie J.A."/>
            <person name="Ng W.-L."/>
            <person name="Kazmierczak K.M."/>
            <person name="Andrzejewski T.M."/>
            <person name="Davidsen T.M."/>
            <person name="Wayne K.J."/>
            <person name="Tettelin H."/>
            <person name="Glass J.I."/>
            <person name="Rusch D."/>
            <person name="Podicherti R."/>
            <person name="Tsui H.-C.T."/>
            <person name="Winkler M.E."/>
        </authorList>
    </citation>
    <scope>NUCLEOTIDE SEQUENCE</scope>
</reference>